<sequence>MTVAEDKFIWIRINDSDARSRRRLAIEAVELGFEDLVLPAEDAEMQGSLRFNHIEIEGDSVISGGARIGTFVDIAGEDDMPDESSMKYGLLVVRVNDWKVIPVENLIATCSHSGTRLVACTSDVEEATLFLNTLERGVDGILADVSGRNQLVALQELMRSKNTVYALQEGEITGIRSAGMGDRVCIDTCSLLSKGEGMLVGSQSSFLFLVHSESLESKYVNPRPFRVNAGPVHSYILGEKGRTKYLSEIRAGDRIPAVSQDGTSRYVTVGRAKIERRPLLLLEANVGGEECSIILQNAETVNLCTPTGTIPVTSLKKGDRVLVHTQKGGRHFGVSVRETVFER</sequence>
<name>A0A8J8CCZ7_9ARCH</name>
<proteinExistence type="predicted"/>
<dbReference type="InterPro" id="IPR030960">
    <property type="entry name" value="DHQS/DOIS_N"/>
</dbReference>
<feature type="domain" description="3-dehydroquinate synthase N-terminal" evidence="5">
    <location>
        <begin position="7"/>
        <end position="157"/>
    </location>
</feature>
<dbReference type="GO" id="GO:0016491">
    <property type="term" value="F:oxidoreductase activity"/>
    <property type="evidence" value="ECO:0007669"/>
    <property type="project" value="InterPro"/>
</dbReference>
<organism evidence="8 9">
    <name type="scientific">Candidatus Sysuiplasma superficiale</name>
    <dbReference type="NCBI Taxonomy" id="2823368"/>
    <lineage>
        <taxon>Archaea</taxon>
        <taxon>Methanobacteriati</taxon>
        <taxon>Thermoplasmatota</taxon>
        <taxon>Thermoplasmata</taxon>
        <taxon>Candidatus Sysuiplasmatales</taxon>
        <taxon>Candidatus Sysuiplasmataceae</taxon>
        <taxon>Candidatus Sysuiplasma</taxon>
    </lineage>
</organism>
<evidence type="ECO:0000313" key="9">
    <source>
        <dbReference type="Proteomes" id="UP000750197"/>
    </source>
</evidence>
<dbReference type="GO" id="GO:0008652">
    <property type="term" value="P:amino acid biosynthetic process"/>
    <property type="evidence" value="ECO:0007669"/>
    <property type="project" value="UniProtKB-KW"/>
</dbReference>
<reference evidence="8" key="1">
    <citation type="submission" date="2021-05" db="EMBL/GenBank/DDBJ databases">
        <title>Genomic insights into ecological role and evolution of a novel Thermoplasmata order Candidatus Sysuiplasmatales.</title>
        <authorList>
            <person name="Yuan Y."/>
        </authorList>
    </citation>
    <scope>NUCLEOTIDE SEQUENCE</scope>
    <source>
        <strain evidence="8">TUT19-bin139</strain>
        <strain evidence="7">YP2-bin.285</strain>
    </source>
</reference>
<keyword evidence="1" id="KW-0028">Amino-acid biosynthesis</keyword>
<dbReference type="EMBL" id="JAHEAC010000023">
    <property type="protein sequence ID" value="MBX8643840.1"/>
    <property type="molecule type" value="Genomic_DNA"/>
</dbReference>
<evidence type="ECO:0000256" key="1">
    <source>
        <dbReference type="ARBA" id="ARBA00022605"/>
    </source>
</evidence>
<dbReference type="PANTHER" id="PTHR33563:SF1">
    <property type="entry name" value="3-DEHYDROQUINATE SYNTHASE"/>
    <property type="match status" value="1"/>
</dbReference>
<dbReference type="InterPro" id="IPR056179">
    <property type="entry name" value="DHQS_C"/>
</dbReference>
<dbReference type="Proteomes" id="UP000750197">
    <property type="component" value="Unassembled WGS sequence"/>
</dbReference>
<dbReference type="Proteomes" id="UP000716004">
    <property type="component" value="Unassembled WGS sequence"/>
</dbReference>
<evidence type="ECO:0000313" key="8">
    <source>
        <dbReference type="EMBL" id="MBX8643840.1"/>
    </source>
</evidence>
<dbReference type="InterPro" id="IPR002812">
    <property type="entry name" value="DHQS"/>
</dbReference>
<dbReference type="Pfam" id="PF26558">
    <property type="entry name" value="DHQS_2nd"/>
    <property type="match status" value="1"/>
</dbReference>
<accession>A0A8J8CCZ7</accession>
<feature type="domain" description="3-dehydroquinate synthase C-terminal" evidence="6">
    <location>
        <begin position="171"/>
        <end position="343"/>
    </location>
</feature>
<protein>
    <submittedName>
        <fullName evidence="7 8">3-dehydroquinate synthase</fullName>
    </submittedName>
</protein>
<evidence type="ECO:0000259" key="6">
    <source>
        <dbReference type="Pfam" id="PF26558"/>
    </source>
</evidence>
<keyword evidence="4" id="KW-0057">Aromatic amino acid biosynthesis</keyword>
<evidence type="ECO:0000313" key="7">
    <source>
        <dbReference type="EMBL" id="MBX8631691.1"/>
    </source>
</evidence>
<dbReference type="Pfam" id="PF01959">
    <property type="entry name" value="DHQS"/>
    <property type="match status" value="1"/>
</dbReference>
<evidence type="ECO:0000259" key="5">
    <source>
        <dbReference type="Pfam" id="PF01959"/>
    </source>
</evidence>
<dbReference type="AlphaFoldDB" id="A0A8J8CCZ7"/>
<keyword evidence="3" id="KW-0520">NAD</keyword>
<keyword evidence="2" id="KW-0560">Oxidoreductase</keyword>
<dbReference type="PANTHER" id="PTHR33563">
    <property type="match status" value="1"/>
</dbReference>
<dbReference type="EMBL" id="JAGVSJ010000007">
    <property type="protein sequence ID" value="MBX8631691.1"/>
    <property type="molecule type" value="Genomic_DNA"/>
</dbReference>
<evidence type="ECO:0000256" key="3">
    <source>
        <dbReference type="ARBA" id="ARBA00023027"/>
    </source>
</evidence>
<dbReference type="GO" id="GO:0009073">
    <property type="term" value="P:aromatic amino acid family biosynthetic process"/>
    <property type="evidence" value="ECO:0007669"/>
    <property type="project" value="UniProtKB-KW"/>
</dbReference>
<comment type="caution">
    <text evidence="8">The sequence shown here is derived from an EMBL/GenBank/DDBJ whole genome shotgun (WGS) entry which is preliminary data.</text>
</comment>
<dbReference type="GO" id="GO:0003856">
    <property type="term" value="F:3-dehydroquinate synthase activity"/>
    <property type="evidence" value="ECO:0007669"/>
    <property type="project" value="InterPro"/>
</dbReference>
<dbReference type="PIRSF" id="PIRSF006655">
    <property type="entry name" value="DHQ_synth"/>
    <property type="match status" value="1"/>
</dbReference>
<evidence type="ECO:0000256" key="2">
    <source>
        <dbReference type="ARBA" id="ARBA00023002"/>
    </source>
</evidence>
<evidence type="ECO:0000256" key="4">
    <source>
        <dbReference type="ARBA" id="ARBA00023141"/>
    </source>
</evidence>
<gene>
    <name evidence="7" type="ORF">J9259_04115</name>
    <name evidence="8" type="ORF">KIY12_03850</name>
</gene>